<gene>
    <name evidence="1" type="ORF">UFOPK3401_01505</name>
</gene>
<protein>
    <submittedName>
        <fullName evidence="1">Unannotated protein</fullName>
    </submittedName>
</protein>
<dbReference type="EMBL" id="CAFBLM010000118">
    <property type="protein sequence ID" value="CAB4881733.1"/>
    <property type="molecule type" value="Genomic_DNA"/>
</dbReference>
<sequence>MNHGTDGDVAQRQVVTWLDVSGWATFDLVALGNFVGRNDVTLFTIGVVQQCNTGRAVWVVLNVSDRGGNTIFIGATEVNDAVSALVTATLVTRGDPTSVVTSTLAVQGAHQ</sequence>
<reference evidence="1" key="1">
    <citation type="submission" date="2020-05" db="EMBL/GenBank/DDBJ databases">
        <authorList>
            <person name="Chiriac C."/>
            <person name="Salcher M."/>
            <person name="Ghai R."/>
            <person name="Kavagutti S V."/>
        </authorList>
    </citation>
    <scope>NUCLEOTIDE SEQUENCE</scope>
</reference>
<evidence type="ECO:0000313" key="1">
    <source>
        <dbReference type="EMBL" id="CAB4881733.1"/>
    </source>
</evidence>
<proteinExistence type="predicted"/>
<dbReference type="AlphaFoldDB" id="A0A6J7EQL2"/>
<organism evidence="1">
    <name type="scientific">freshwater metagenome</name>
    <dbReference type="NCBI Taxonomy" id="449393"/>
    <lineage>
        <taxon>unclassified sequences</taxon>
        <taxon>metagenomes</taxon>
        <taxon>ecological metagenomes</taxon>
    </lineage>
</organism>
<accession>A0A6J7EQL2</accession>
<name>A0A6J7EQL2_9ZZZZ</name>